<dbReference type="InterPro" id="IPR026854">
    <property type="entry name" value="VPS13_N"/>
</dbReference>
<organism evidence="5 6">
    <name type="scientific">Amphimedon queenslandica</name>
    <name type="common">Sponge</name>
    <dbReference type="NCBI Taxonomy" id="400682"/>
    <lineage>
        <taxon>Eukaryota</taxon>
        <taxon>Metazoa</taxon>
        <taxon>Porifera</taxon>
        <taxon>Demospongiae</taxon>
        <taxon>Heteroscleromorpha</taxon>
        <taxon>Haplosclerida</taxon>
        <taxon>Niphatidae</taxon>
        <taxon>Amphimedon</taxon>
    </lineage>
</organism>
<evidence type="ECO:0000313" key="6">
    <source>
        <dbReference type="Proteomes" id="UP000007879"/>
    </source>
</evidence>
<dbReference type="KEGG" id="aqu:109581515"/>
<name>A0AAN0J3E9_AMPQE</name>
<feature type="domain" description="Chorein N-terminal" evidence="4">
    <location>
        <begin position="68"/>
        <end position="453"/>
    </location>
</feature>
<dbReference type="PANTHER" id="PTHR16166:SF93">
    <property type="entry name" value="INTERMEMBRANE LIPID TRANSFER PROTEIN VPS13"/>
    <property type="match status" value="1"/>
</dbReference>
<evidence type="ECO:0000259" key="4">
    <source>
        <dbReference type="Pfam" id="PF12624"/>
    </source>
</evidence>
<comment type="similarity">
    <text evidence="1">Belongs to the VPS13 family.</text>
</comment>
<feature type="coiled-coil region" evidence="3">
    <location>
        <begin position="123"/>
        <end position="150"/>
    </location>
</feature>
<keyword evidence="3" id="KW-0175">Coiled coil</keyword>
<dbReference type="GO" id="GO:0006623">
    <property type="term" value="P:protein targeting to vacuole"/>
    <property type="evidence" value="ECO:0007669"/>
    <property type="project" value="TreeGrafter"/>
</dbReference>
<dbReference type="Pfam" id="PF12624">
    <property type="entry name" value="VPS13_N"/>
    <property type="match status" value="1"/>
</dbReference>
<dbReference type="RefSeq" id="XP_019851246.1">
    <property type="nucleotide sequence ID" value="XM_019995687.1"/>
</dbReference>
<keyword evidence="6" id="KW-1185">Reference proteome</keyword>
<dbReference type="Proteomes" id="UP000007879">
    <property type="component" value="Unassembled WGS sequence"/>
</dbReference>
<evidence type="ECO:0000256" key="1">
    <source>
        <dbReference type="ARBA" id="ARBA00006545"/>
    </source>
</evidence>
<evidence type="ECO:0000256" key="3">
    <source>
        <dbReference type="SAM" id="Coils"/>
    </source>
</evidence>
<protein>
    <recommendedName>
        <fullName evidence="4">Chorein N-terminal domain-containing protein</fullName>
    </recommendedName>
</protein>
<dbReference type="EnsemblMetazoa" id="XM_019995687.1">
    <property type="protein sequence ID" value="XP_019851246.1"/>
    <property type="gene ID" value="LOC109581515"/>
</dbReference>
<proteinExistence type="inferred from homology"/>
<accession>A0AAN0J3E9</accession>
<reference evidence="5" key="2">
    <citation type="submission" date="2024-06" db="UniProtKB">
        <authorList>
            <consortium name="EnsemblMetazoa"/>
        </authorList>
    </citation>
    <scope>IDENTIFICATION</scope>
</reference>
<keyword evidence="2" id="KW-0813">Transport</keyword>
<reference evidence="6" key="1">
    <citation type="journal article" date="2010" name="Nature">
        <title>The Amphimedon queenslandica genome and the evolution of animal complexity.</title>
        <authorList>
            <person name="Srivastava M."/>
            <person name="Simakov O."/>
            <person name="Chapman J."/>
            <person name="Fahey B."/>
            <person name="Gauthier M.E."/>
            <person name="Mitros T."/>
            <person name="Richards G.S."/>
            <person name="Conaco C."/>
            <person name="Dacre M."/>
            <person name="Hellsten U."/>
            <person name="Larroux C."/>
            <person name="Putnam N.H."/>
            <person name="Stanke M."/>
            <person name="Adamska M."/>
            <person name="Darling A."/>
            <person name="Degnan S.M."/>
            <person name="Oakley T.H."/>
            <person name="Plachetzki D.C."/>
            <person name="Zhai Y."/>
            <person name="Adamski M."/>
            <person name="Calcino A."/>
            <person name="Cummins S.F."/>
            <person name="Goodstein D.M."/>
            <person name="Harris C."/>
            <person name="Jackson D.J."/>
            <person name="Leys S.P."/>
            <person name="Shu S."/>
            <person name="Woodcroft B.J."/>
            <person name="Vervoort M."/>
            <person name="Kosik K.S."/>
            <person name="Manning G."/>
            <person name="Degnan B.M."/>
            <person name="Rokhsar D.S."/>
        </authorList>
    </citation>
    <scope>NUCLEOTIDE SEQUENCE [LARGE SCALE GENOMIC DNA]</scope>
</reference>
<sequence length="1163" mass="131165">MVLWLLSYVAFRLFCFIICQICRRFGLHLNELFTKGENDSLRQFGSLSGVKCVGKELRISHEGWNNLLRGSNIPLRVQCGGIDNYEFQFGWSILLGRFSLEARGVYLLAQTTNERYYDHEWQLEKKLELKRQLVRRFEQLEGKARSTETQDIGIIARILVKLLIKLIRNIEISLHDVHVRIDDELSLINGACSAGFALQHVKINEDKEIYERQVSSESNASAKTVDVASLCVYWNPNVEKDSLLSHLPQSFAMEKLRTTNPSTTNTLGCCYVLKPFCMSGSAIMTNGTLTLIQCVLDVNLKDVDIELSKEQIRVSVQCLGYLKHQQNTVIFLEHRPNQSVHNNPKLWWLYAVKCIRMYFNRSKWDWLELKEQRELRTSYSKHYEELLKKGSNRHLKKKLQSLEDEMSPLNILVGRKKAEDSFMKESVQQSSSNRKQTKRRFSWMRPPNKWKLSSGPTGDDAKAHAVLYSVSAQCSANDISFTLTDEHKVTKEPVQLFTLELIESRLGVMKKETSLNFEVTLGNVNCVGGAPDTAQDDSDTTRPQLLMWGNEDKESPVLLVKLDSKAVHHSAVNSSQQEGGSVLAGGGRFDHKITTTLKPSVIILDWRTVQYLSEFIALLTSTHKDLKDAVTERVKEVGREGQMKLRHFIANKELASVTADLHLPLIVLKDTLIDKQQHIALHCGHLSLQTTENKEGGSNKGITVIFNGQIKGIKLILQQEDIETPHWLNLLTQLQDNDYTNKTLTGLKDDSVLICRVDTLLTIATYTTFYSILIPSQLMVNASSPELHVSFSNRQLEDILEFFYGQLSSLSVAVKTATNTLQQTSDASNDEEVDGPIFLMDDSSTLSDMGSLEPLVSTMYHDLKRFSVSPHSPILGRSVTQLNFEEDSDRGEDYAVLTIDASINKIEVHLQQESNKNWVRGFVALQVSIVSLVYEMREQASQLVLRVDQVLLRNVSRSDINGSSIKLFETFKEFLVIKYIQANPNTPLYTSVYKSTEEQNVININYFSLCLHREALIDVLSLFIDLNLPPFKSLMTVSGDPTVASGITSSGSGLNKLITSVAPPPYSPPDSARVSYLFSLKGFALTLSTENTGTLIEAKISESSLSYIDKYNNGEITGSFQTVSVIDKLIDYSPHYQVPPVLSSPTGNRFMDAKVCTLKKIYI</sequence>
<evidence type="ECO:0000256" key="2">
    <source>
        <dbReference type="ARBA" id="ARBA00022448"/>
    </source>
</evidence>
<dbReference type="AlphaFoldDB" id="A0AAN0J3E9"/>
<evidence type="ECO:0000313" key="5">
    <source>
        <dbReference type="EnsemblMetazoa" id="XP_019851246.1"/>
    </source>
</evidence>
<dbReference type="GeneID" id="109581515"/>
<dbReference type="PANTHER" id="PTHR16166">
    <property type="entry name" value="VACUOLAR PROTEIN SORTING-ASSOCIATED PROTEIN VPS13"/>
    <property type="match status" value="1"/>
</dbReference>
<dbReference type="GO" id="GO:0045053">
    <property type="term" value="P:protein retention in Golgi apparatus"/>
    <property type="evidence" value="ECO:0007669"/>
    <property type="project" value="TreeGrafter"/>
</dbReference>
<dbReference type="InterPro" id="IPR026847">
    <property type="entry name" value="VPS13"/>
</dbReference>